<evidence type="ECO:0000313" key="1">
    <source>
        <dbReference type="EMBL" id="GAN13672.1"/>
    </source>
</evidence>
<comment type="caution">
    <text evidence="1">The sequence shown here is derived from an EMBL/GenBank/DDBJ whole genome shotgun (WGS) entry which is preliminary data.</text>
</comment>
<name>A0A0C9NBM6_SPHPI</name>
<reference evidence="1 2" key="1">
    <citation type="submission" date="2014-08" db="EMBL/GenBank/DDBJ databases">
        <title>Whole genome shotgun sequence of Sphingomonas paucimobilis NBRC 13935.</title>
        <authorList>
            <person name="Hosoyama A."/>
            <person name="Hashimoto M."/>
            <person name="Hosoyama Y."/>
            <person name="Noguchi M."/>
            <person name="Uohara A."/>
            <person name="Ohji S."/>
            <person name="Katano-Makiyama Y."/>
            <person name="Ichikawa N."/>
            <person name="Kimura A."/>
            <person name="Yamazoe A."/>
            <person name="Fujita N."/>
        </authorList>
    </citation>
    <scope>NUCLEOTIDE SEQUENCE [LARGE SCALE GENOMIC DNA]</scope>
    <source>
        <strain evidence="1 2">NBRC 13935</strain>
    </source>
</reference>
<accession>A0A0C9NBM6</accession>
<gene>
    <name evidence="1" type="ORF">SP6_23_00720</name>
</gene>
<sequence>MPRKPPTITLTHPISKELFERIEQAVREAGHSPAIDVSENIEPPTTGKQLAAEAIYVICNSGMSNRTAVGIFERCMAALRAGRSAKTVYGHPGKSAAIDEIWRKRRSLIREFRATDDVIAFCARLPWLGPITKFHLAKNLGVDVAKPDVHLNRLAKLEGVTAQELCERLASETGYRAATIDLILWRACADGIIHSR</sequence>
<keyword evidence="2" id="KW-1185">Reference proteome</keyword>
<dbReference type="AlphaFoldDB" id="A0A0C9NBM6"/>
<dbReference type="RefSeq" id="WP_037569752.1">
    <property type="nucleotide sequence ID" value="NZ_BBJS01000023.1"/>
</dbReference>
<dbReference type="GeneID" id="78527331"/>
<protein>
    <submittedName>
        <fullName evidence="1">DNA, contig: SP623</fullName>
    </submittedName>
</protein>
<organism evidence="1 2">
    <name type="scientific">Sphingomonas paucimobilis NBRC 13935</name>
    <dbReference type="NCBI Taxonomy" id="1219050"/>
    <lineage>
        <taxon>Bacteria</taxon>
        <taxon>Pseudomonadati</taxon>
        <taxon>Pseudomonadota</taxon>
        <taxon>Alphaproteobacteria</taxon>
        <taxon>Sphingomonadales</taxon>
        <taxon>Sphingomonadaceae</taxon>
        <taxon>Sphingomonas</taxon>
    </lineage>
</organism>
<proteinExistence type="predicted"/>
<dbReference type="Proteomes" id="UP000032025">
    <property type="component" value="Unassembled WGS sequence"/>
</dbReference>
<dbReference type="EMBL" id="BBJS01000023">
    <property type="protein sequence ID" value="GAN13672.1"/>
    <property type="molecule type" value="Genomic_DNA"/>
</dbReference>
<evidence type="ECO:0000313" key="2">
    <source>
        <dbReference type="Proteomes" id="UP000032025"/>
    </source>
</evidence>